<dbReference type="Gene3D" id="3.90.230.10">
    <property type="entry name" value="Creatinase/methionine aminopeptidase superfamily"/>
    <property type="match status" value="1"/>
</dbReference>
<dbReference type="Gene3D" id="3.10.490.10">
    <property type="entry name" value="Gamma-glutamyl cyclotransferase-like"/>
    <property type="match status" value="1"/>
</dbReference>
<name>A0A1X0DKZ2_9MYCO</name>
<dbReference type="STRING" id="444597.BST26_04215"/>
<dbReference type="AlphaFoldDB" id="A0A1X0DKZ2"/>
<dbReference type="InterPro" id="IPR036005">
    <property type="entry name" value="Creatinase/aminopeptidase-like"/>
</dbReference>
<dbReference type="InterPro" id="IPR013024">
    <property type="entry name" value="GGCT-like"/>
</dbReference>
<dbReference type="Pfam" id="PF00557">
    <property type="entry name" value="Peptidase_M24"/>
    <property type="match status" value="1"/>
</dbReference>
<protein>
    <submittedName>
        <fullName evidence="1">Uncharacterized protein</fullName>
    </submittedName>
</protein>
<dbReference type="SUPFAM" id="SSF110857">
    <property type="entry name" value="Gamma-glutamyl cyclotransferase-like"/>
    <property type="match status" value="1"/>
</dbReference>
<evidence type="ECO:0000313" key="2">
    <source>
        <dbReference type="Proteomes" id="UP000192801"/>
    </source>
</evidence>
<comment type="caution">
    <text evidence="1">The sequence shown here is derived from an EMBL/GenBank/DDBJ whole genome shotgun (WGS) entry which is preliminary data.</text>
</comment>
<dbReference type="InterPro" id="IPR000994">
    <property type="entry name" value="Pept_M24"/>
</dbReference>
<sequence length="337" mass="37338">MHLLFSYGTLRDPGVQAAVFGRAVACTDDALPGFRVDQVAITDPDVLAASGLDRHPILRPGSPDDVVTGARLELDDDELAAADRYEVDDYTRISVTLASGRAAWAYVAADDAEAVRVQRLLDAQRRAEELFDEIVRRGLIRPGIGERALADEIRDLAAEQFAVRRHWHKRIVRSGENTLTTARDNPEDRVIGDDDIVFLDLGPIFEEWEADFGRTYVLGDDPRKHALRDDLPRIWAAARAHFDARPEITGEQLHEHVVGLSRDAGWAFGGAIAGHLVGEFPHEKIPGNEVDSYAAPGSVRPMRRNDQSGRRCHWILEVHLVDPAGGFGGFHEQLLDL</sequence>
<dbReference type="PANTHER" id="PTHR46112:SF2">
    <property type="entry name" value="XAA-PRO AMINOPEPTIDASE P-RELATED"/>
    <property type="match status" value="1"/>
</dbReference>
<keyword evidence="2" id="KW-1185">Reference proteome</keyword>
<dbReference type="EMBL" id="MVHS01000006">
    <property type="protein sequence ID" value="ORA72809.1"/>
    <property type="molecule type" value="Genomic_DNA"/>
</dbReference>
<dbReference type="SUPFAM" id="SSF55920">
    <property type="entry name" value="Creatinase/aminopeptidase"/>
    <property type="match status" value="1"/>
</dbReference>
<evidence type="ECO:0000313" key="1">
    <source>
        <dbReference type="EMBL" id="ORA72809.1"/>
    </source>
</evidence>
<dbReference type="Pfam" id="PF06094">
    <property type="entry name" value="GGACT"/>
    <property type="match status" value="1"/>
</dbReference>
<gene>
    <name evidence="1" type="ORF">BST26_04215</name>
</gene>
<dbReference type="InterPro" id="IPR009288">
    <property type="entry name" value="AIG2-like_dom"/>
</dbReference>
<dbReference type="CDD" id="cd01066">
    <property type="entry name" value="APP_MetAP"/>
    <property type="match status" value="1"/>
</dbReference>
<dbReference type="CDD" id="cd06661">
    <property type="entry name" value="GGCT_like"/>
    <property type="match status" value="1"/>
</dbReference>
<reference evidence="1 2" key="1">
    <citation type="submission" date="2016-12" db="EMBL/GenBank/DDBJ databases">
        <title>The new phylogeny of genus Mycobacterium.</title>
        <authorList>
            <person name="Tortoli E."/>
            <person name="Trovato A."/>
            <person name="Cirillo D.M."/>
        </authorList>
    </citation>
    <scope>NUCLEOTIDE SEQUENCE [LARGE SCALE GENOMIC DNA]</scope>
    <source>
        <strain evidence="1 2">DSM 45130</strain>
    </source>
</reference>
<organism evidence="1 2">
    <name type="scientific">Mycolicibacterium insubricum</name>
    <dbReference type="NCBI Taxonomy" id="444597"/>
    <lineage>
        <taxon>Bacteria</taxon>
        <taxon>Bacillati</taxon>
        <taxon>Actinomycetota</taxon>
        <taxon>Actinomycetes</taxon>
        <taxon>Mycobacteriales</taxon>
        <taxon>Mycobacteriaceae</taxon>
        <taxon>Mycolicibacterium</taxon>
    </lineage>
</organism>
<accession>A0A1X0DKZ2</accession>
<dbReference type="OrthoDB" id="8418909at2"/>
<dbReference type="InterPro" id="IPR036568">
    <property type="entry name" value="GGCT-like_sf"/>
</dbReference>
<dbReference type="PANTHER" id="PTHR46112">
    <property type="entry name" value="AMINOPEPTIDASE"/>
    <property type="match status" value="1"/>
</dbReference>
<proteinExistence type="predicted"/>
<dbReference type="InterPro" id="IPR050659">
    <property type="entry name" value="Peptidase_M24B"/>
</dbReference>
<dbReference type="Proteomes" id="UP000192801">
    <property type="component" value="Unassembled WGS sequence"/>
</dbReference>